<protein>
    <submittedName>
        <fullName evidence="4">Polysaccharide biosynthesis protein</fullName>
    </submittedName>
</protein>
<dbReference type="PANTHER" id="PTHR43318">
    <property type="entry name" value="UDP-N-ACETYLGLUCOSAMINE 4,6-DEHYDRATASE"/>
    <property type="match status" value="1"/>
</dbReference>
<accession>A0A9E5DLI6</accession>
<dbReference type="Gene3D" id="3.40.50.720">
    <property type="entry name" value="NAD(P)-binding Rossmann-like Domain"/>
    <property type="match status" value="1"/>
</dbReference>
<reference evidence="4" key="1">
    <citation type="submission" date="2022-12" db="EMBL/GenBank/DDBJ databases">
        <title>Reclassification of two methanogenic archaea species isolated from the Kolyma lowland permafrost.</title>
        <authorList>
            <person name="Trubitsyn V.E."/>
            <person name="Rivkina E.M."/>
            <person name="Shcherbakova V.A."/>
        </authorList>
    </citation>
    <scope>NUCLEOTIDE SEQUENCE</scope>
    <source>
        <strain evidence="3">M2</strain>
        <strain evidence="4">MK4</strain>
    </source>
</reference>
<dbReference type="Proteomes" id="UP001068021">
    <property type="component" value="Unassembled WGS sequence"/>
</dbReference>
<dbReference type="EMBL" id="JAPVES010000030">
    <property type="protein sequence ID" value="MCZ3373649.1"/>
    <property type="molecule type" value="Genomic_DNA"/>
</dbReference>
<dbReference type="RefSeq" id="WP_048082461.1">
    <property type="nucleotide sequence ID" value="NZ_JAPVER010000020.1"/>
</dbReference>
<dbReference type="AlphaFoldDB" id="A0A9E5DLI6"/>
<dbReference type="SUPFAM" id="SSF51735">
    <property type="entry name" value="NAD(P)-binding Rossmann-fold domains"/>
    <property type="match status" value="1"/>
</dbReference>
<keyword evidence="5" id="KW-1185">Reference proteome</keyword>
<dbReference type="PANTHER" id="PTHR43318:SF2">
    <property type="entry name" value="UDP-N-ACETYLGLUCOSAMINE 4,6-DEHYDRATASE (INVERTING)"/>
    <property type="match status" value="1"/>
</dbReference>
<sequence>MESFYKDKVVLVTGGTGSIGSEIVKKLLEHGPKVVRVLDNNETSLFELEHDLNSDKIRTLMGDIRDKERLMRAFEGVDIVFHAGALKHVPLCEFNPFDAVKTNVIGTQNVLNAALDQGVSKVIVISTDKAVNPINVMGATKLLAERLTISANNYTGDKETVFSCVRFGNVLDSRGSVVPLFKSQIKKGGPVTITSPDMTRFIMGIPQAVQLILKAGEISEGKEIFILKMPALNIVDLAEVMIEEFAPLYGYKPEDIEIQIIGKRIGEKTYEELMTEDETVNAVDQGKLYIINSQKNSDESAVYTTDLVKNEEIQTENGMISAVNQLNILDVKDNEACSVYNSDLVEKLSKEEIKEIIRDFCLKN</sequence>
<evidence type="ECO:0000256" key="1">
    <source>
        <dbReference type="ARBA" id="ARBA00007430"/>
    </source>
</evidence>
<comment type="similarity">
    <text evidence="1">Belongs to the polysaccharide synthase family.</text>
</comment>
<dbReference type="Proteomes" id="UP001074446">
    <property type="component" value="Unassembled WGS sequence"/>
</dbReference>
<evidence type="ECO:0000259" key="2">
    <source>
        <dbReference type="Pfam" id="PF02719"/>
    </source>
</evidence>
<comment type="caution">
    <text evidence="4">The sequence shown here is derived from an EMBL/GenBank/DDBJ whole genome shotgun (WGS) entry which is preliminary data.</text>
</comment>
<evidence type="ECO:0000313" key="3">
    <source>
        <dbReference type="EMBL" id="MCZ3367203.1"/>
    </source>
</evidence>
<gene>
    <name evidence="4" type="ORF">O3H35_13450</name>
    <name evidence="3" type="ORF">O3H54_15040</name>
</gene>
<dbReference type="InterPro" id="IPR051203">
    <property type="entry name" value="Polysaccharide_Synthase-Rel"/>
</dbReference>
<dbReference type="InterPro" id="IPR003869">
    <property type="entry name" value="Polysac_CapD-like"/>
</dbReference>
<evidence type="ECO:0000313" key="4">
    <source>
        <dbReference type="EMBL" id="MCZ3373649.1"/>
    </source>
</evidence>
<proteinExistence type="inferred from homology"/>
<dbReference type="CDD" id="cd05237">
    <property type="entry name" value="UDP_invert_4-6DH_SDR_e"/>
    <property type="match status" value="1"/>
</dbReference>
<organism evidence="4">
    <name type="scientific">Methanobacterium veterum</name>
    <dbReference type="NCBI Taxonomy" id="408577"/>
    <lineage>
        <taxon>Archaea</taxon>
        <taxon>Methanobacteriati</taxon>
        <taxon>Methanobacteriota</taxon>
        <taxon>Methanomada group</taxon>
        <taxon>Methanobacteria</taxon>
        <taxon>Methanobacteriales</taxon>
        <taxon>Methanobacteriaceae</taxon>
        <taxon>Methanobacterium</taxon>
    </lineage>
</organism>
<dbReference type="Pfam" id="PF02719">
    <property type="entry name" value="Polysacc_synt_2"/>
    <property type="match status" value="1"/>
</dbReference>
<name>A0A9E5DLI6_9EURY</name>
<evidence type="ECO:0000313" key="5">
    <source>
        <dbReference type="Proteomes" id="UP001068021"/>
    </source>
</evidence>
<dbReference type="InterPro" id="IPR036291">
    <property type="entry name" value="NAD(P)-bd_dom_sf"/>
</dbReference>
<feature type="domain" description="Polysaccharide biosynthesis protein CapD-like" evidence="2">
    <location>
        <begin position="10"/>
        <end position="292"/>
    </location>
</feature>
<dbReference type="EMBL" id="JAPVER010000020">
    <property type="protein sequence ID" value="MCZ3367203.1"/>
    <property type="molecule type" value="Genomic_DNA"/>
</dbReference>